<keyword evidence="4" id="KW-0808">Transferase</keyword>
<evidence type="ECO:0000256" key="4">
    <source>
        <dbReference type="ARBA" id="ARBA00022679"/>
    </source>
</evidence>
<dbReference type="Pfam" id="PF00885">
    <property type="entry name" value="DMRL_synthase"/>
    <property type="match status" value="1"/>
</dbReference>
<comment type="pathway">
    <text evidence="1">Cofactor biosynthesis; riboflavin biosynthesis.</text>
</comment>
<gene>
    <name evidence="5" type="ORF">LCGC14_2408350</name>
</gene>
<comment type="caution">
    <text evidence="5">The sequence shown here is derived from an EMBL/GenBank/DDBJ whole genome shotgun (WGS) entry which is preliminary data.</text>
</comment>
<dbReference type="SUPFAM" id="SSF52121">
    <property type="entry name" value="Lumazine synthase"/>
    <property type="match status" value="1"/>
</dbReference>
<keyword evidence="3" id="KW-0686">Riboflavin biosynthesis</keyword>
<dbReference type="Gene3D" id="3.40.50.960">
    <property type="entry name" value="Lumazine/riboflavin synthase"/>
    <property type="match status" value="1"/>
</dbReference>
<evidence type="ECO:0000256" key="1">
    <source>
        <dbReference type="ARBA" id="ARBA00005104"/>
    </source>
</evidence>
<dbReference type="InterPro" id="IPR036467">
    <property type="entry name" value="LS/RS_sf"/>
</dbReference>
<organism evidence="5">
    <name type="scientific">marine sediment metagenome</name>
    <dbReference type="NCBI Taxonomy" id="412755"/>
    <lineage>
        <taxon>unclassified sequences</taxon>
        <taxon>metagenomes</taxon>
        <taxon>ecological metagenomes</taxon>
    </lineage>
</organism>
<dbReference type="InterPro" id="IPR002180">
    <property type="entry name" value="LS/RS"/>
</dbReference>
<comment type="similarity">
    <text evidence="2">Belongs to the DMRL synthase family.</text>
</comment>
<dbReference type="GO" id="GO:0016740">
    <property type="term" value="F:transferase activity"/>
    <property type="evidence" value="ECO:0007669"/>
    <property type="project" value="UniProtKB-KW"/>
</dbReference>
<protein>
    <recommendedName>
        <fullName evidence="6">6,7-dimethyl-8-ribityllumazine synthase</fullName>
    </recommendedName>
</protein>
<name>A0A0F9EMN8_9ZZZZ</name>
<dbReference type="EMBL" id="LAZR01036328">
    <property type="protein sequence ID" value="KKL25138.1"/>
    <property type="molecule type" value="Genomic_DNA"/>
</dbReference>
<proteinExistence type="inferred from homology"/>
<accession>A0A0F9EMN8</accession>
<dbReference type="GO" id="GO:0009349">
    <property type="term" value="C:riboflavin synthase complex"/>
    <property type="evidence" value="ECO:0007669"/>
    <property type="project" value="InterPro"/>
</dbReference>
<evidence type="ECO:0000313" key="5">
    <source>
        <dbReference type="EMBL" id="KKL25138.1"/>
    </source>
</evidence>
<feature type="non-terminal residue" evidence="5">
    <location>
        <position position="1"/>
    </location>
</feature>
<reference evidence="5" key="1">
    <citation type="journal article" date="2015" name="Nature">
        <title>Complex archaea that bridge the gap between prokaryotes and eukaryotes.</title>
        <authorList>
            <person name="Spang A."/>
            <person name="Saw J.H."/>
            <person name="Jorgensen S.L."/>
            <person name="Zaremba-Niedzwiedzka K."/>
            <person name="Martijn J."/>
            <person name="Lind A.E."/>
            <person name="van Eijk R."/>
            <person name="Schleper C."/>
            <person name="Guy L."/>
            <person name="Ettema T.J."/>
        </authorList>
    </citation>
    <scope>NUCLEOTIDE SEQUENCE</scope>
</reference>
<dbReference type="GO" id="GO:0009231">
    <property type="term" value="P:riboflavin biosynthetic process"/>
    <property type="evidence" value="ECO:0007669"/>
    <property type="project" value="UniProtKB-KW"/>
</dbReference>
<evidence type="ECO:0000256" key="2">
    <source>
        <dbReference type="ARBA" id="ARBA00007424"/>
    </source>
</evidence>
<evidence type="ECO:0008006" key="6">
    <source>
        <dbReference type="Google" id="ProtNLM"/>
    </source>
</evidence>
<evidence type="ECO:0000256" key="3">
    <source>
        <dbReference type="ARBA" id="ARBA00022619"/>
    </source>
</evidence>
<sequence length="33" mass="3376">AIERAGAKAGNKGWHAAIAAVEMANLIEVVDQA</sequence>
<dbReference type="AlphaFoldDB" id="A0A0F9EMN8"/>